<dbReference type="GO" id="GO:0016192">
    <property type="term" value="P:vesicle-mediated transport"/>
    <property type="evidence" value="ECO:0007669"/>
    <property type="project" value="UniProtKB-KW"/>
</dbReference>
<evidence type="ECO:0000256" key="1">
    <source>
        <dbReference type="ARBA" id="ARBA00004477"/>
    </source>
</evidence>
<dbReference type="OrthoDB" id="7694678at2759"/>
<comment type="subcellular location">
    <subcellularLocation>
        <location evidence="1">Endoplasmic reticulum membrane</location>
        <topology evidence="1">Multi-pass membrane protein</topology>
    </subcellularLocation>
</comment>
<keyword evidence="9 11" id="KW-0472">Membrane</keyword>
<dbReference type="InterPro" id="IPR000133">
    <property type="entry name" value="ER_ret_rcpt"/>
</dbReference>
<dbReference type="Proteomes" id="UP001153076">
    <property type="component" value="Unassembled WGS sequence"/>
</dbReference>
<feature type="transmembrane region" description="Helical" evidence="11">
    <location>
        <begin position="326"/>
        <end position="346"/>
    </location>
</feature>
<evidence type="ECO:0000256" key="8">
    <source>
        <dbReference type="ARBA" id="ARBA00022989"/>
    </source>
</evidence>
<evidence type="ECO:0000256" key="4">
    <source>
        <dbReference type="ARBA" id="ARBA00022692"/>
    </source>
</evidence>
<feature type="transmembrane region" description="Helical" evidence="11">
    <location>
        <begin position="103"/>
        <end position="119"/>
    </location>
</feature>
<keyword evidence="4 11" id="KW-0812">Transmembrane</keyword>
<evidence type="ECO:0000256" key="5">
    <source>
        <dbReference type="ARBA" id="ARBA00022824"/>
    </source>
</evidence>
<evidence type="ECO:0000256" key="10">
    <source>
        <dbReference type="ARBA" id="ARBA00023170"/>
    </source>
</evidence>
<evidence type="ECO:0000256" key="11">
    <source>
        <dbReference type="SAM" id="Phobius"/>
    </source>
</evidence>
<keyword evidence="7" id="KW-0653">Protein transport</keyword>
<gene>
    <name evidence="12" type="ORF">Cgig2_029941</name>
</gene>
<keyword evidence="8 11" id="KW-1133">Transmembrane helix</keyword>
<evidence type="ECO:0000256" key="7">
    <source>
        <dbReference type="ARBA" id="ARBA00022927"/>
    </source>
</evidence>
<evidence type="ECO:0000256" key="2">
    <source>
        <dbReference type="ARBA" id="ARBA00010120"/>
    </source>
</evidence>
<dbReference type="EMBL" id="JAKOGI010001000">
    <property type="protein sequence ID" value="KAJ8428488.1"/>
    <property type="molecule type" value="Genomic_DNA"/>
</dbReference>
<protein>
    <submittedName>
        <fullName evidence="12">Uncharacterized protein</fullName>
    </submittedName>
</protein>
<feature type="transmembrane region" description="Helical" evidence="11">
    <location>
        <begin position="27"/>
        <end position="45"/>
    </location>
</feature>
<evidence type="ECO:0000256" key="3">
    <source>
        <dbReference type="ARBA" id="ARBA00022448"/>
    </source>
</evidence>
<keyword evidence="6" id="KW-0931">ER-Golgi transport</keyword>
<keyword evidence="13" id="KW-1185">Reference proteome</keyword>
<evidence type="ECO:0000313" key="12">
    <source>
        <dbReference type="EMBL" id="KAJ8428488.1"/>
    </source>
</evidence>
<dbReference type="Pfam" id="PF00810">
    <property type="entry name" value="ER_lumen_recept"/>
    <property type="match status" value="2"/>
</dbReference>
<feature type="transmembrane region" description="Helical" evidence="11">
    <location>
        <begin position="125"/>
        <end position="146"/>
    </location>
</feature>
<name>A0A9Q1GYN1_9CARY</name>
<keyword evidence="10" id="KW-0675">Receptor</keyword>
<reference evidence="12" key="1">
    <citation type="submission" date="2022-04" db="EMBL/GenBank/DDBJ databases">
        <title>Carnegiea gigantea Genome sequencing and assembly v2.</title>
        <authorList>
            <person name="Copetti D."/>
            <person name="Sanderson M.J."/>
            <person name="Burquez A."/>
            <person name="Wojciechowski M.F."/>
        </authorList>
    </citation>
    <scope>NUCLEOTIDE SEQUENCE</scope>
    <source>
        <strain evidence="12">SGP5-SGP5p</strain>
        <tissue evidence="12">Aerial part</tissue>
    </source>
</reference>
<evidence type="ECO:0000256" key="9">
    <source>
        <dbReference type="ARBA" id="ARBA00023136"/>
    </source>
</evidence>
<keyword evidence="3" id="KW-0813">Transport</keyword>
<keyword evidence="5" id="KW-0256">Endoplasmic reticulum</keyword>
<feature type="transmembrane region" description="Helical" evidence="11">
    <location>
        <begin position="158"/>
        <end position="179"/>
    </location>
</feature>
<dbReference type="GO" id="GO:0015031">
    <property type="term" value="P:protein transport"/>
    <property type="evidence" value="ECO:0007669"/>
    <property type="project" value="UniProtKB-KW"/>
</dbReference>
<evidence type="ECO:0000313" key="13">
    <source>
        <dbReference type="Proteomes" id="UP001153076"/>
    </source>
</evidence>
<feature type="transmembrane region" description="Helical" evidence="11">
    <location>
        <begin position="273"/>
        <end position="292"/>
    </location>
</feature>
<feature type="transmembrane region" description="Helical" evidence="11">
    <location>
        <begin position="382"/>
        <end position="406"/>
    </location>
</feature>
<feature type="transmembrane region" description="Helical" evidence="11">
    <location>
        <begin position="57"/>
        <end position="83"/>
    </location>
</feature>
<feature type="transmembrane region" description="Helical" evidence="11">
    <location>
        <begin position="199"/>
        <end position="221"/>
    </location>
</feature>
<comment type="similarity">
    <text evidence="2">Belongs to the ERD2 family.</text>
</comment>
<organism evidence="12 13">
    <name type="scientific">Carnegiea gigantea</name>
    <dbReference type="NCBI Taxonomy" id="171969"/>
    <lineage>
        <taxon>Eukaryota</taxon>
        <taxon>Viridiplantae</taxon>
        <taxon>Streptophyta</taxon>
        <taxon>Embryophyta</taxon>
        <taxon>Tracheophyta</taxon>
        <taxon>Spermatophyta</taxon>
        <taxon>Magnoliopsida</taxon>
        <taxon>eudicotyledons</taxon>
        <taxon>Gunneridae</taxon>
        <taxon>Pentapetalae</taxon>
        <taxon>Caryophyllales</taxon>
        <taxon>Cactineae</taxon>
        <taxon>Cactaceae</taxon>
        <taxon>Cactoideae</taxon>
        <taxon>Echinocereeae</taxon>
        <taxon>Carnegiea</taxon>
    </lineage>
</organism>
<dbReference type="GO" id="GO:0006621">
    <property type="term" value="P:protein retention in ER lumen"/>
    <property type="evidence" value="ECO:0007669"/>
    <property type="project" value="InterPro"/>
</dbReference>
<feature type="transmembrane region" description="Helical" evidence="11">
    <location>
        <begin position="250"/>
        <end position="267"/>
    </location>
</feature>
<dbReference type="GO" id="GO:0046923">
    <property type="term" value="F:ER retention sequence binding"/>
    <property type="evidence" value="ECO:0007669"/>
    <property type="project" value="InterPro"/>
</dbReference>
<evidence type="ECO:0000256" key="6">
    <source>
        <dbReference type="ARBA" id="ARBA00022892"/>
    </source>
</evidence>
<dbReference type="PANTHER" id="PTHR10585">
    <property type="entry name" value="ER LUMEN PROTEIN RETAINING RECEPTOR"/>
    <property type="match status" value="1"/>
</dbReference>
<dbReference type="AlphaFoldDB" id="A0A9Q1GYN1"/>
<proteinExistence type="inferred from homology"/>
<dbReference type="GO" id="GO:0005789">
    <property type="term" value="C:endoplasmic reticulum membrane"/>
    <property type="evidence" value="ECO:0007669"/>
    <property type="project" value="UniProtKB-SubCell"/>
</dbReference>
<comment type="caution">
    <text evidence="12">The sequence shown here is derived from an EMBL/GenBank/DDBJ whole genome shotgun (WGS) entry which is preliminary data.</text>
</comment>
<sequence length="422" mass="48249">MGRKTGTPPPMKRLTRWIRSRSVREKVAMGVIAGFVTLILLKYFVRDQNYFFIFAQTAHAAGIFLLVYKLTISKTCAATLWVIYMMRYELQSTYMKDHDNMPLYYVLVPCVIIALIGHPRIPFSLFFTLLWALSNTIEAVSVLPQLRLIQNAKMVEPFTAHYVFALGVARFFDAAHWIIQIIETKGAHFYLVGQGHIWILIALLCEFVQTFILADFCYYYVKRTGRKTGTAPPMKELTRRIRSRTVQEKVTMGAIVSLVALVLLVFVKDHSDFFVAAQAAHAAGILVLIYKLTRTKTCSGLSLKTQELTAIYIALRLLADVITRHNVHFLLDSLTLGATLWVIYMMRFNLKSTCLQDLHNMPLRYVITETRGHFFLVGEGHIWVPVALLCEVVQTFILADCCYYYVKSAMEGQIIMRLPSFV</sequence>
<accession>A0A9Q1GYN1</accession>